<dbReference type="AlphaFoldDB" id="A0A1J4V186"/>
<comment type="caution">
    <text evidence="2">The sequence shown here is derived from an EMBL/GenBank/DDBJ whole genome shotgun (WGS) entry which is preliminary data.</text>
</comment>
<organism evidence="2 3">
    <name type="scientific">Candidatus Nomurabacteria bacterium CG1_02_43_90</name>
    <dbReference type="NCBI Taxonomy" id="1805281"/>
    <lineage>
        <taxon>Bacteria</taxon>
        <taxon>Candidatus Nomuraibacteriota</taxon>
    </lineage>
</organism>
<dbReference type="EMBL" id="MNVN01000010">
    <property type="protein sequence ID" value="OIO30916.1"/>
    <property type="molecule type" value="Genomic_DNA"/>
</dbReference>
<dbReference type="Proteomes" id="UP000181992">
    <property type="component" value="Unassembled WGS sequence"/>
</dbReference>
<sequence length="64" mass="6911">MCTTDDAKNSTEDGRGGRLNPSPQEHSEHVPEQKAQGDGGRNPQTQRFLETGIGGQDCSRPAIF</sequence>
<evidence type="ECO:0000313" key="2">
    <source>
        <dbReference type="EMBL" id="OIO30916.1"/>
    </source>
</evidence>
<name>A0A1J4V186_9BACT</name>
<proteinExistence type="predicted"/>
<accession>A0A1J4V186</accession>
<dbReference type="STRING" id="1805281.AUJ77_01060"/>
<feature type="compositionally biased region" description="Basic and acidic residues" evidence="1">
    <location>
        <begin position="1"/>
        <end position="16"/>
    </location>
</feature>
<reference evidence="2 3" key="1">
    <citation type="journal article" date="2016" name="Environ. Microbiol.">
        <title>Genomic resolution of a cold subsurface aquifer community provides metabolic insights for novel microbes adapted to high CO concentrations.</title>
        <authorList>
            <person name="Probst A.J."/>
            <person name="Castelle C.J."/>
            <person name="Singh A."/>
            <person name="Brown C.T."/>
            <person name="Anantharaman K."/>
            <person name="Sharon I."/>
            <person name="Hug L.A."/>
            <person name="Burstein D."/>
            <person name="Emerson J.B."/>
            <person name="Thomas B.C."/>
            <person name="Banfield J.F."/>
        </authorList>
    </citation>
    <scope>NUCLEOTIDE SEQUENCE [LARGE SCALE GENOMIC DNA]</scope>
    <source>
        <strain evidence="2">CG1_02_43_90</strain>
    </source>
</reference>
<evidence type="ECO:0000256" key="1">
    <source>
        <dbReference type="SAM" id="MobiDB-lite"/>
    </source>
</evidence>
<gene>
    <name evidence="2" type="ORF">AUJ77_01060</name>
</gene>
<evidence type="ECO:0000313" key="3">
    <source>
        <dbReference type="Proteomes" id="UP000181992"/>
    </source>
</evidence>
<feature type="region of interest" description="Disordered" evidence="1">
    <location>
        <begin position="1"/>
        <end position="64"/>
    </location>
</feature>
<protein>
    <submittedName>
        <fullName evidence="2">Uncharacterized protein</fullName>
    </submittedName>
</protein>